<keyword evidence="2 9" id="KW-0479">Metal-binding</keyword>
<dbReference type="EC" id="2.7.6.1" evidence="9"/>
<comment type="cofactor">
    <cofactor evidence="9">
        <name>Mg(2+)</name>
        <dbReference type="ChEBI" id="CHEBI:18420"/>
    </cofactor>
    <text evidence="9">Binds 2 Mg(2+) ions per subunit.</text>
</comment>
<feature type="binding site" evidence="9">
    <location>
        <position position="134"/>
    </location>
    <ligand>
        <name>Mg(2+)</name>
        <dbReference type="ChEBI" id="CHEBI:18420"/>
    </ligand>
</feature>
<dbReference type="GO" id="GO:0016301">
    <property type="term" value="F:kinase activity"/>
    <property type="evidence" value="ECO:0007669"/>
    <property type="project" value="UniProtKB-KW"/>
</dbReference>
<dbReference type="InterPro" id="IPR029057">
    <property type="entry name" value="PRTase-like"/>
</dbReference>
<evidence type="ECO:0000256" key="9">
    <source>
        <dbReference type="HAMAP-Rule" id="MF_00583"/>
    </source>
</evidence>
<dbReference type="GO" id="GO:0004749">
    <property type="term" value="F:ribose phosphate diphosphokinase activity"/>
    <property type="evidence" value="ECO:0007669"/>
    <property type="project" value="UniProtKB-UniRule"/>
</dbReference>
<comment type="subcellular location">
    <subcellularLocation>
        <location evidence="9">Cytoplasm</location>
    </subcellularLocation>
</comment>
<evidence type="ECO:0000313" key="12">
    <source>
        <dbReference type="Proteomes" id="UP000035159"/>
    </source>
</evidence>
<evidence type="ECO:0000256" key="6">
    <source>
        <dbReference type="ARBA" id="ARBA00022840"/>
    </source>
</evidence>
<dbReference type="PANTHER" id="PTHR10210">
    <property type="entry name" value="RIBOSE-PHOSPHATE DIPHOSPHOKINASE FAMILY MEMBER"/>
    <property type="match status" value="1"/>
</dbReference>
<feature type="binding site" evidence="9">
    <location>
        <begin position="41"/>
        <end position="43"/>
    </location>
    <ligand>
        <name>ATP</name>
        <dbReference type="ChEBI" id="CHEBI:30616"/>
    </ligand>
</feature>
<dbReference type="EMBL" id="CP011232">
    <property type="protein sequence ID" value="AKI96886.1"/>
    <property type="molecule type" value="Genomic_DNA"/>
</dbReference>
<comment type="function">
    <text evidence="9">Involved in the biosynthesis of the central metabolite phospho-alpha-D-ribosyl-1-pyrophosphate (PRPP) via the transfer of pyrophosphoryl group from ATP to 1-hydroxyl of ribose-5-phosphate (Rib-5-P).</text>
</comment>
<dbReference type="KEGG" id="kpf:IX53_02550"/>
<comment type="pathway">
    <text evidence="9">Metabolic intermediate biosynthesis; 5-phospho-alpha-D-ribose 1-diphosphate biosynthesis; 5-phospho-alpha-D-ribose 1-diphosphate from D-ribose 5-phosphate (route I): step 1/1.</text>
</comment>
<dbReference type="Pfam" id="PF13793">
    <property type="entry name" value="Pribosyltran_N"/>
    <property type="match status" value="1"/>
</dbReference>
<feature type="binding site" evidence="9">
    <location>
        <begin position="229"/>
        <end position="233"/>
    </location>
    <ligand>
        <name>D-ribose 5-phosphate</name>
        <dbReference type="ChEBI" id="CHEBI:78346"/>
    </ligand>
</feature>
<proteinExistence type="inferred from homology"/>
<evidence type="ECO:0000256" key="3">
    <source>
        <dbReference type="ARBA" id="ARBA00022727"/>
    </source>
</evidence>
<keyword evidence="5 9" id="KW-0418">Kinase</keyword>
<feature type="binding site" evidence="9">
    <location>
        <position position="201"/>
    </location>
    <ligand>
        <name>D-ribose 5-phosphate</name>
        <dbReference type="ChEBI" id="CHEBI:78346"/>
    </ligand>
</feature>
<comment type="similarity">
    <text evidence="9">Belongs to the ribose-phosphate pyrophosphokinase family. Class I subfamily.</text>
</comment>
<dbReference type="NCBIfam" id="TIGR01251">
    <property type="entry name" value="ribP_PPkin"/>
    <property type="match status" value="1"/>
</dbReference>
<feature type="binding site" evidence="9">
    <location>
        <begin position="100"/>
        <end position="101"/>
    </location>
    <ligand>
        <name>ATP</name>
        <dbReference type="ChEBI" id="CHEBI:30616"/>
    </ligand>
</feature>
<keyword evidence="4 9" id="KW-0547">Nucleotide-binding</keyword>
<dbReference type="RefSeq" id="WP_047754021.1">
    <property type="nucleotide sequence ID" value="NZ_CAJUHA010000004.1"/>
</dbReference>
<dbReference type="OrthoDB" id="9777067at2"/>
<dbReference type="SMART" id="SM01400">
    <property type="entry name" value="Pribosyltran_N"/>
    <property type="match status" value="1"/>
</dbReference>
<keyword evidence="7 9" id="KW-0460">Magnesium</keyword>
<comment type="catalytic activity">
    <reaction evidence="8 9">
        <text>D-ribose 5-phosphate + ATP = 5-phospho-alpha-D-ribose 1-diphosphate + AMP + H(+)</text>
        <dbReference type="Rhea" id="RHEA:15609"/>
        <dbReference type="ChEBI" id="CHEBI:15378"/>
        <dbReference type="ChEBI" id="CHEBI:30616"/>
        <dbReference type="ChEBI" id="CHEBI:58017"/>
        <dbReference type="ChEBI" id="CHEBI:78346"/>
        <dbReference type="ChEBI" id="CHEBI:456215"/>
        <dbReference type="EC" id="2.7.6.1"/>
    </reaction>
</comment>
<dbReference type="STRING" id="1330330.IX53_02550"/>
<dbReference type="Gene3D" id="3.40.50.2020">
    <property type="match status" value="2"/>
</dbReference>
<evidence type="ECO:0000256" key="4">
    <source>
        <dbReference type="ARBA" id="ARBA00022741"/>
    </source>
</evidence>
<keyword evidence="1 9" id="KW-0808">Transferase</keyword>
<keyword evidence="12" id="KW-1185">Reference proteome</keyword>
<dbReference type="GO" id="GO:0005524">
    <property type="term" value="F:ATP binding"/>
    <property type="evidence" value="ECO:0007669"/>
    <property type="project" value="UniProtKB-KW"/>
</dbReference>
<evidence type="ECO:0000256" key="1">
    <source>
        <dbReference type="ARBA" id="ARBA00022679"/>
    </source>
</evidence>
<feature type="domain" description="Ribose-phosphate pyrophosphokinase N-terminal" evidence="10">
    <location>
        <begin position="8"/>
        <end position="124"/>
    </location>
</feature>
<evidence type="ECO:0000256" key="5">
    <source>
        <dbReference type="ARBA" id="ARBA00022777"/>
    </source>
</evidence>
<keyword evidence="6 9" id="KW-0067">ATP-binding</keyword>
<dbReference type="GO" id="GO:0009156">
    <property type="term" value="P:ribonucleoside monophosphate biosynthetic process"/>
    <property type="evidence" value="ECO:0007669"/>
    <property type="project" value="InterPro"/>
</dbReference>
<dbReference type="InterPro" id="IPR005946">
    <property type="entry name" value="Rib-P_diPkinase"/>
</dbReference>
<organism evidence="11 12">
    <name type="scientific">Kosmotoga pacifica</name>
    <dbReference type="NCBI Taxonomy" id="1330330"/>
    <lineage>
        <taxon>Bacteria</taxon>
        <taxon>Thermotogati</taxon>
        <taxon>Thermotogota</taxon>
        <taxon>Thermotogae</taxon>
        <taxon>Kosmotogales</taxon>
        <taxon>Kosmotogaceae</taxon>
        <taxon>Kosmotoga</taxon>
    </lineage>
</organism>
<dbReference type="FunFam" id="3.40.50.2020:FF:000002">
    <property type="entry name" value="Ribose-phosphate pyrophosphokinase"/>
    <property type="match status" value="1"/>
</dbReference>
<dbReference type="InterPro" id="IPR037515">
    <property type="entry name" value="Rib-P_diPkinase_bac"/>
</dbReference>
<dbReference type="GO" id="GO:0005737">
    <property type="term" value="C:cytoplasm"/>
    <property type="evidence" value="ECO:0007669"/>
    <property type="project" value="UniProtKB-SubCell"/>
</dbReference>
<dbReference type="Pfam" id="PF14572">
    <property type="entry name" value="Pribosyl_synth"/>
    <property type="match status" value="1"/>
</dbReference>
<evidence type="ECO:0000256" key="2">
    <source>
        <dbReference type="ARBA" id="ARBA00022723"/>
    </source>
</evidence>
<dbReference type="UniPathway" id="UPA00087">
    <property type="reaction ID" value="UER00172"/>
</dbReference>
<dbReference type="PROSITE" id="PS00114">
    <property type="entry name" value="PRPP_SYNTHASE"/>
    <property type="match status" value="1"/>
</dbReference>
<evidence type="ECO:0000256" key="7">
    <source>
        <dbReference type="ARBA" id="ARBA00022842"/>
    </source>
</evidence>
<dbReference type="GO" id="GO:0000287">
    <property type="term" value="F:magnesium ion binding"/>
    <property type="evidence" value="ECO:0007669"/>
    <property type="project" value="UniProtKB-UniRule"/>
</dbReference>
<sequence>MPFQLNEMKLFAGSSNVPLAEKIARHMGIQLGNCDLGRFSDGEINIKVDETVRGHDVFIIQSTSTPVNENLMELLIMIDAFKRASAHSIAAVIPYYGYARQDRKARGRDPITAKLVANLLTVAGATRLVTVDLHAEQIQGFFDIPVDNLWSFPVFSKHFLNSNIVDINDVVVVSPDIGGVKRASKFAGKLGVPLAILDKRRPKDNVAEVVNIIGEVRGKTALLFDDIIDTGRSLVEAAKMLKKHGAMRIFACATHGVFSGQALELIANSEIEKVYVTDTICHKKLPANVEVLSIAPLLGEALMRVRKNLSVSILFR</sequence>
<dbReference type="HAMAP" id="MF_00583_B">
    <property type="entry name" value="RibP_PPkinase_B"/>
    <property type="match status" value="1"/>
</dbReference>
<reference evidence="11 12" key="1">
    <citation type="submission" date="2015-04" db="EMBL/GenBank/DDBJ databases">
        <title>Complete Genome Sequence of Kosmotoga pacifica SLHLJ1.</title>
        <authorList>
            <person name="Jiang L.J."/>
            <person name="Shao Z.Z."/>
            <person name="Jebbar M."/>
        </authorList>
    </citation>
    <scope>NUCLEOTIDE SEQUENCE [LARGE SCALE GENOMIC DNA]</scope>
    <source>
        <strain evidence="11 12">SLHLJ1</strain>
    </source>
</reference>
<protein>
    <recommendedName>
        <fullName evidence="9">Ribose-phosphate pyrophosphokinase</fullName>
        <shortName evidence="9">RPPK</shortName>
        <ecNumber evidence="9">2.7.6.1</ecNumber>
    </recommendedName>
    <alternativeName>
        <fullName evidence="9">5-phospho-D-ribosyl alpha-1-diphosphate synthase</fullName>
    </alternativeName>
    <alternativeName>
        <fullName evidence="9">Phosphoribosyl diphosphate synthase</fullName>
    </alternativeName>
    <alternativeName>
        <fullName evidence="9">Phosphoribosyl pyrophosphate synthase</fullName>
        <shortName evidence="9">P-Rib-PP synthase</shortName>
        <shortName evidence="9">PRPP synthase</shortName>
        <shortName evidence="9">PRPPase</shortName>
    </alternativeName>
</protein>
<evidence type="ECO:0000259" key="10">
    <source>
        <dbReference type="Pfam" id="PF13793"/>
    </source>
</evidence>
<dbReference type="FunFam" id="3.40.50.2020:FF:000014">
    <property type="entry name" value="Ribose-phosphate pyrophosphokinase 1"/>
    <property type="match status" value="1"/>
</dbReference>
<gene>
    <name evidence="9" type="primary">prs</name>
    <name evidence="11" type="ORF">IX53_02550</name>
</gene>
<dbReference type="GO" id="GO:0006164">
    <property type="term" value="P:purine nucleotide biosynthetic process"/>
    <property type="evidence" value="ECO:0007669"/>
    <property type="project" value="TreeGrafter"/>
</dbReference>
<dbReference type="InterPro" id="IPR000842">
    <property type="entry name" value="PRib_PP_synth_CS"/>
</dbReference>
<dbReference type="AlphaFoldDB" id="A0A0G2Z9W7"/>
<evidence type="ECO:0000313" key="11">
    <source>
        <dbReference type="EMBL" id="AKI96886.1"/>
    </source>
</evidence>
<accession>A0A0G2Z9W7</accession>
<dbReference type="InterPro" id="IPR000836">
    <property type="entry name" value="PRTase_dom"/>
</dbReference>
<dbReference type="PATRIC" id="fig|1330330.3.peg.518"/>
<evidence type="ECO:0000256" key="8">
    <source>
        <dbReference type="ARBA" id="ARBA00049535"/>
    </source>
</evidence>
<feature type="active site" evidence="9">
    <location>
        <position position="199"/>
    </location>
</feature>
<feature type="binding site" evidence="9">
    <location>
        <position position="176"/>
    </location>
    <ligand>
        <name>Mg(2+)</name>
        <dbReference type="ChEBI" id="CHEBI:18420"/>
    </ligand>
</feature>
<feature type="binding site" evidence="9">
    <location>
        <position position="225"/>
    </location>
    <ligand>
        <name>D-ribose 5-phosphate</name>
        <dbReference type="ChEBI" id="CHEBI:78346"/>
    </ligand>
</feature>
<dbReference type="GO" id="GO:0002189">
    <property type="term" value="C:ribose phosphate diphosphokinase complex"/>
    <property type="evidence" value="ECO:0007669"/>
    <property type="project" value="TreeGrafter"/>
</dbReference>
<dbReference type="PANTHER" id="PTHR10210:SF41">
    <property type="entry name" value="RIBOSE-PHOSPHATE PYROPHOSPHOKINASE 1, CHLOROPLASTIC"/>
    <property type="match status" value="1"/>
</dbReference>
<dbReference type="CDD" id="cd06223">
    <property type="entry name" value="PRTases_typeI"/>
    <property type="match status" value="1"/>
</dbReference>
<dbReference type="SUPFAM" id="SSF53271">
    <property type="entry name" value="PRTase-like"/>
    <property type="match status" value="1"/>
</dbReference>
<comment type="subunit">
    <text evidence="9">Homohexamer.</text>
</comment>
<dbReference type="Proteomes" id="UP000035159">
    <property type="component" value="Chromosome"/>
</dbReference>
<keyword evidence="9" id="KW-0963">Cytoplasm</keyword>
<dbReference type="GO" id="GO:0006015">
    <property type="term" value="P:5-phosphoribose 1-diphosphate biosynthetic process"/>
    <property type="evidence" value="ECO:0007669"/>
    <property type="project" value="UniProtKB-UniRule"/>
</dbReference>
<dbReference type="InterPro" id="IPR029099">
    <property type="entry name" value="Pribosyltran_N"/>
</dbReference>
<keyword evidence="3 9" id="KW-0545">Nucleotide biosynthesis</keyword>
<name>A0A0G2Z9W7_9BACT</name>
<dbReference type="NCBIfam" id="NF002320">
    <property type="entry name" value="PRK01259.1"/>
    <property type="match status" value="1"/>
</dbReference>